<gene>
    <name evidence="11" type="primary">holA</name>
    <name evidence="11" type="ORF">CGS46_14750</name>
</gene>
<dbReference type="Gene3D" id="3.40.50.300">
    <property type="entry name" value="P-loop containing nucleotide triphosphate hydrolases"/>
    <property type="match status" value="1"/>
</dbReference>
<evidence type="ECO:0000259" key="10">
    <source>
        <dbReference type="Pfam" id="PF21694"/>
    </source>
</evidence>
<dbReference type="EC" id="2.7.7.7" evidence="1"/>
<dbReference type="PANTHER" id="PTHR34388:SF1">
    <property type="entry name" value="DNA POLYMERASE III SUBUNIT DELTA"/>
    <property type="match status" value="1"/>
</dbReference>
<keyword evidence="5" id="KW-0235">DNA replication</keyword>
<dbReference type="GO" id="GO:0009360">
    <property type="term" value="C:DNA polymerase III complex"/>
    <property type="evidence" value="ECO:0007669"/>
    <property type="project" value="InterPro"/>
</dbReference>
<dbReference type="SUPFAM" id="SSF48019">
    <property type="entry name" value="post-AAA+ oligomerization domain-like"/>
    <property type="match status" value="1"/>
</dbReference>
<evidence type="ECO:0000256" key="4">
    <source>
        <dbReference type="ARBA" id="ARBA00022695"/>
    </source>
</evidence>
<dbReference type="Pfam" id="PF21694">
    <property type="entry name" value="DNA_pol3_delta_C"/>
    <property type="match status" value="1"/>
</dbReference>
<comment type="caution">
    <text evidence="11">The sequence shown here is derived from an EMBL/GenBank/DDBJ whole genome shotgun (WGS) entry which is preliminary data.</text>
</comment>
<evidence type="ECO:0000256" key="6">
    <source>
        <dbReference type="ARBA" id="ARBA00022932"/>
    </source>
</evidence>
<keyword evidence="12" id="KW-1185">Reference proteome</keyword>
<dbReference type="InterPro" id="IPR048466">
    <property type="entry name" value="DNA_pol3_delta-like_C"/>
</dbReference>
<feature type="domain" description="DNA polymerase III delta N-terminal" evidence="9">
    <location>
        <begin position="18"/>
        <end position="108"/>
    </location>
</feature>
<comment type="catalytic activity">
    <reaction evidence="8">
        <text>DNA(n) + a 2'-deoxyribonucleoside 5'-triphosphate = DNA(n+1) + diphosphate</text>
        <dbReference type="Rhea" id="RHEA:22508"/>
        <dbReference type="Rhea" id="RHEA-COMP:17339"/>
        <dbReference type="Rhea" id="RHEA-COMP:17340"/>
        <dbReference type="ChEBI" id="CHEBI:33019"/>
        <dbReference type="ChEBI" id="CHEBI:61560"/>
        <dbReference type="ChEBI" id="CHEBI:173112"/>
        <dbReference type="EC" id="2.7.7.7"/>
    </reaction>
</comment>
<evidence type="ECO:0000259" key="9">
    <source>
        <dbReference type="Pfam" id="PF06144"/>
    </source>
</evidence>
<sequence>MATEAKLRQLADKGCPVYYFYSSERYLVRQAITAITRILTADSDEDATVLDGAAPEIEQLIMAAGTISFFGTRRVVVLPEIDPTAYSDKDLEELNSTLSSLENAVVVLGSVFELERSKLKTGKRAQKLIAQCKALGYTEELAKPKPFELKMMMIDRAKEQKTTLPDGAAAALLERCGEDPFLLENEVDKLCALSGYQTVTAAMVAEMGTVSLEADVFEMIRMITAKNATGACKKLQTLLRLQQEPIAITAAMIGSYVDLYRVKLGAAKRKNYSTVFKDFGYKGSDYRLKRSAETASHYTLGQIENCMQVLLELDQSLKSQPTDDQILLETALCRLAMAGSGR</sequence>
<feature type="domain" description="DNA polymerase III delta subunit-like C-terminal" evidence="10">
    <location>
        <begin position="213"/>
        <end position="334"/>
    </location>
</feature>
<proteinExistence type="inferred from homology"/>
<name>A0A2A6Z8R8_9FIRM</name>
<keyword evidence="4" id="KW-0548">Nucleotidyltransferase</keyword>
<organism evidence="11 12">
    <name type="scientific">Faecalibacterium langellae</name>
    <dbReference type="NCBI Taxonomy" id="3435293"/>
    <lineage>
        <taxon>Bacteria</taxon>
        <taxon>Bacillati</taxon>
        <taxon>Bacillota</taxon>
        <taxon>Clostridia</taxon>
        <taxon>Eubacteriales</taxon>
        <taxon>Oscillospiraceae</taxon>
        <taxon>Faecalibacterium</taxon>
    </lineage>
</organism>
<dbReference type="AlphaFoldDB" id="A0A2A6Z8R8"/>
<dbReference type="PANTHER" id="PTHR34388">
    <property type="entry name" value="DNA POLYMERASE III SUBUNIT DELTA"/>
    <property type="match status" value="1"/>
</dbReference>
<evidence type="ECO:0000256" key="2">
    <source>
        <dbReference type="ARBA" id="ARBA00017703"/>
    </source>
</evidence>
<reference evidence="11 12" key="1">
    <citation type="journal article" date="2017" name="Front. Microbiol.">
        <title>New Insights into the Diversity of the Genus Faecalibacterium.</title>
        <authorList>
            <person name="Benevides L."/>
            <person name="Burman S."/>
            <person name="Martin R."/>
            <person name="Robert V."/>
            <person name="Thomas M."/>
            <person name="Miquel S."/>
            <person name="Chain F."/>
            <person name="Sokol H."/>
            <person name="Bermudez-Humaran L.G."/>
            <person name="Morrison M."/>
            <person name="Langella P."/>
            <person name="Azevedo V.A."/>
            <person name="Chatel J.M."/>
            <person name="Soares S."/>
        </authorList>
    </citation>
    <scope>NUCLEOTIDE SEQUENCE [LARGE SCALE GENOMIC DNA]</scope>
    <source>
        <strain evidence="12">CNCM I-4540</strain>
    </source>
</reference>
<dbReference type="NCBIfam" id="TIGR01128">
    <property type="entry name" value="holA"/>
    <property type="match status" value="1"/>
</dbReference>
<dbReference type="InterPro" id="IPR008921">
    <property type="entry name" value="DNA_pol3_clamp-load_cplx_C"/>
</dbReference>
<dbReference type="InterPro" id="IPR005790">
    <property type="entry name" value="DNA_polIII_delta"/>
</dbReference>
<evidence type="ECO:0000256" key="5">
    <source>
        <dbReference type="ARBA" id="ARBA00022705"/>
    </source>
</evidence>
<evidence type="ECO:0000313" key="12">
    <source>
        <dbReference type="Proteomes" id="UP000220752"/>
    </source>
</evidence>
<evidence type="ECO:0000256" key="1">
    <source>
        <dbReference type="ARBA" id="ARBA00012417"/>
    </source>
</evidence>
<dbReference type="SUPFAM" id="SSF52540">
    <property type="entry name" value="P-loop containing nucleoside triphosphate hydrolases"/>
    <property type="match status" value="1"/>
</dbReference>
<evidence type="ECO:0000256" key="7">
    <source>
        <dbReference type="ARBA" id="ARBA00034754"/>
    </source>
</evidence>
<dbReference type="Gene3D" id="1.10.8.60">
    <property type="match status" value="1"/>
</dbReference>
<keyword evidence="6" id="KW-0239">DNA-directed DNA polymerase</keyword>
<evidence type="ECO:0000256" key="3">
    <source>
        <dbReference type="ARBA" id="ARBA00022679"/>
    </source>
</evidence>
<dbReference type="EMBL" id="NMTQ01000037">
    <property type="protein sequence ID" value="PDX57744.1"/>
    <property type="molecule type" value="Genomic_DNA"/>
</dbReference>
<evidence type="ECO:0000256" key="8">
    <source>
        <dbReference type="ARBA" id="ARBA00049244"/>
    </source>
</evidence>
<comment type="similarity">
    <text evidence="7">Belongs to the DNA polymerase HolA subunit family.</text>
</comment>
<dbReference type="GO" id="GO:0006261">
    <property type="term" value="P:DNA-templated DNA replication"/>
    <property type="evidence" value="ECO:0007669"/>
    <property type="project" value="TreeGrafter"/>
</dbReference>
<dbReference type="GO" id="GO:0003887">
    <property type="term" value="F:DNA-directed DNA polymerase activity"/>
    <property type="evidence" value="ECO:0007669"/>
    <property type="project" value="UniProtKB-KW"/>
</dbReference>
<dbReference type="InterPro" id="IPR027417">
    <property type="entry name" value="P-loop_NTPase"/>
</dbReference>
<keyword evidence="3" id="KW-0808">Transferase</keyword>
<dbReference type="Gene3D" id="1.20.272.10">
    <property type="match status" value="1"/>
</dbReference>
<protein>
    <recommendedName>
        <fullName evidence="2">DNA polymerase III subunit delta</fullName>
        <ecNumber evidence="1">2.7.7.7</ecNumber>
    </recommendedName>
</protein>
<accession>A0A2A6Z8R8</accession>
<dbReference type="Pfam" id="PF06144">
    <property type="entry name" value="DNA_pol3_delta"/>
    <property type="match status" value="1"/>
</dbReference>
<dbReference type="Proteomes" id="UP000220752">
    <property type="component" value="Unassembled WGS sequence"/>
</dbReference>
<evidence type="ECO:0000313" key="11">
    <source>
        <dbReference type="EMBL" id="PDX57744.1"/>
    </source>
</evidence>
<dbReference type="InterPro" id="IPR010372">
    <property type="entry name" value="DNA_pol3_delta_N"/>
</dbReference>
<dbReference type="GO" id="GO:0003677">
    <property type="term" value="F:DNA binding"/>
    <property type="evidence" value="ECO:0007669"/>
    <property type="project" value="InterPro"/>
</dbReference>